<feature type="domain" description="Methyltransferase" evidence="1">
    <location>
        <begin position="48"/>
        <end position="157"/>
    </location>
</feature>
<evidence type="ECO:0000313" key="3">
    <source>
        <dbReference type="Proteomes" id="UP000261620"/>
    </source>
</evidence>
<dbReference type="PROSITE" id="PS00092">
    <property type="entry name" value="N6_MTASE"/>
    <property type="match status" value="1"/>
</dbReference>
<evidence type="ECO:0000313" key="2">
    <source>
        <dbReference type="Ensembl" id="ENSMMOP00000002562.1"/>
    </source>
</evidence>
<reference evidence="2" key="2">
    <citation type="submission" date="2025-09" db="UniProtKB">
        <authorList>
            <consortium name="Ensembl"/>
        </authorList>
    </citation>
    <scope>IDENTIFICATION</scope>
</reference>
<dbReference type="Ensembl" id="ENSMMOT00000002604.1">
    <property type="protein sequence ID" value="ENSMMOP00000002562.1"/>
    <property type="gene ID" value="ENSMMOG00000002084.1"/>
</dbReference>
<dbReference type="SUPFAM" id="SSF53335">
    <property type="entry name" value="S-adenosyl-L-methionine-dependent methyltransferases"/>
    <property type="match status" value="1"/>
</dbReference>
<dbReference type="InterPro" id="IPR002052">
    <property type="entry name" value="DNA_methylase_N6_adenine_CS"/>
</dbReference>
<dbReference type="Proteomes" id="UP000261620">
    <property type="component" value="Unplaced"/>
</dbReference>
<sequence length="192" mass="21511">MKLKELESCLQQVDVFEEPKILFEQYPTSPHIAACMLYTIQSTFDDISGKIVADLGCGCGVLSVGAAMLDAGFCVGFDIDNEALEIFRRNAEEFEISNVDLVQCDLCSLEAGAYANKFDTVIMNPPFGTKHNQGMDMKFLQAALTMAKKAVYSLHKTSTREVKLRYDLPASYKFHKKKSVDIHVDFLRFSNL</sequence>
<dbReference type="SMR" id="A0A3Q3VUT5"/>
<protein>
    <recommendedName>
        <fullName evidence="1">Methyltransferase domain-containing protein</fullName>
    </recommendedName>
</protein>
<evidence type="ECO:0000259" key="1">
    <source>
        <dbReference type="Pfam" id="PF13847"/>
    </source>
</evidence>
<dbReference type="PANTHER" id="PTHR23290:SF0">
    <property type="entry name" value="RRNA N6-ADENOSINE-METHYLTRANSFERASE METTL5"/>
    <property type="match status" value="1"/>
</dbReference>
<accession>A0A3Q3VUT5</accession>
<dbReference type="GO" id="GO:0003676">
    <property type="term" value="F:nucleic acid binding"/>
    <property type="evidence" value="ECO:0007669"/>
    <property type="project" value="InterPro"/>
</dbReference>
<dbReference type="Gene3D" id="3.40.50.150">
    <property type="entry name" value="Vaccinia Virus protein VP39"/>
    <property type="match status" value="1"/>
</dbReference>
<organism evidence="2 3">
    <name type="scientific">Mola mola</name>
    <name type="common">Ocean sunfish</name>
    <name type="synonym">Tetraodon mola</name>
    <dbReference type="NCBI Taxonomy" id="94237"/>
    <lineage>
        <taxon>Eukaryota</taxon>
        <taxon>Metazoa</taxon>
        <taxon>Chordata</taxon>
        <taxon>Craniata</taxon>
        <taxon>Vertebrata</taxon>
        <taxon>Euteleostomi</taxon>
        <taxon>Actinopterygii</taxon>
        <taxon>Neopterygii</taxon>
        <taxon>Teleostei</taxon>
        <taxon>Neoteleostei</taxon>
        <taxon>Acanthomorphata</taxon>
        <taxon>Eupercaria</taxon>
        <taxon>Tetraodontiformes</taxon>
        <taxon>Molidae</taxon>
        <taxon>Mola</taxon>
    </lineage>
</organism>
<dbReference type="OMA" id="DVVYSIH"/>
<reference evidence="2" key="1">
    <citation type="submission" date="2025-08" db="UniProtKB">
        <authorList>
            <consortium name="Ensembl"/>
        </authorList>
    </citation>
    <scope>IDENTIFICATION</scope>
</reference>
<dbReference type="InterPro" id="IPR029063">
    <property type="entry name" value="SAM-dependent_MTases_sf"/>
</dbReference>
<proteinExistence type="predicted"/>
<dbReference type="AlphaFoldDB" id="A0A3Q3VUT5"/>
<name>A0A3Q3VUT5_MOLML</name>
<dbReference type="Pfam" id="PF13847">
    <property type="entry name" value="Methyltransf_31"/>
    <property type="match status" value="1"/>
</dbReference>
<dbReference type="PANTHER" id="PTHR23290">
    <property type="entry name" value="RRNA N6-ADENOSINE-METHYLTRANSFERASE METTL5"/>
    <property type="match status" value="1"/>
</dbReference>
<dbReference type="InterPro" id="IPR025714">
    <property type="entry name" value="Methyltranfer_dom"/>
</dbReference>
<dbReference type="CDD" id="cd02440">
    <property type="entry name" value="AdoMet_MTases"/>
    <property type="match status" value="1"/>
</dbReference>
<keyword evidence="3" id="KW-1185">Reference proteome</keyword>
<dbReference type="InterPro" id="IPR051720">
    <property type="entry name" value="rRNA_MeTrfase/Polyamine_Synth"/>
</dbReference>
<dbReference type="GO" id="GO:0008988">
    <property type="term" value="F:rRNA (adenine-N6-)-methyltransferase activity"/>
    <property type="evidence" value="ECO:0007669"/>
    <property type="project" value="TreeGrafter"/>
</dbReference>
<dbReference type="STRING" id="94237.ENSMMOP00000002562"/>